<sequence>MYIIKFHINYKKLGNGKSILEINKPCNMFLLMIKRMMLALKIWLAFLGVFYEFCSCERICKNGQPLEVPYPLTVKNTTQLLIDLRKLMSDNGIHGYIVPSSDDHQTEYVAPWFERREFISGFSGSAGTAVITLDKSSIWVDGRYFTQVEMQVDCNWEIMKTGFSNLTMSDWIKKELAGKYISADSKIISIKQYESYIKSFDNLVKWKNLDKNLVDEVWKNRPSPTNESIFIHNITYAGKSYQNKLTDLRQELDANKVKAIVITALDDVAWLFNLRGKDIPYNPMFYSYAVVTQRNATLFVANQKMTSNIKRNLCTNASHCVTTADYDYAEICKYINKLARENNESIWITPDTSVFIASNIPGELQFVKDSPIQLPKAKKNAVELEGMRSANIKDGIAIMEYFVWLEKQVSKGEVVTEMSGADRLRYFKSKQDKYYDLSFATTSAYGPHGAIIHYKSEVETNIPIKSDSLYLLDSGAHFYDGSTDITRTIHLGTPTEKHKEMFTHVLKGAIGLASAVFPKTTYGTNIEVYARDSLWKQGLDYTHGTGHGIGSFLSIHEGPSSISGGKTRDGEVPFSEGMVFSDEPGYYQPGEFGIRLETAIVVKEKKLKYGSFLGFDVLTWIPFDRKLINTEMLNKNELAWLNVYYSDIRRIMGPRLKEQNKNEVYDYMIKQTEPFISSTSSASSDGFSSLLFQLLIILIMFTIYDKYM</sequence>
<keyword evidence="7" id="KW-1185">Reference proteome</keyword>
<dbReference type="Pfam" id="PF01321">
    <property type="entry name" value="Creatinase_N"/>
    <property type="match status" value="1"/>
</dbReference>
<dbReference type="PANTHER" id="PTHR43763:SF6">
    <property type="entry name" value="XAA-PRO AMINOPEPTIDASE 1"/>
    <property type="match status" value="1"/>
</dbReference>
<dbReference type="InterPro" id="IPR000587">
    <property type="entry name" value="Creatinase_N"/>
</dbReference>
<dbReference type="InterPro" id="IPR000994">
    <property type="entry name" value="Pept_M24"/>
</dbReference>
<dbReference type="Gene3D" id="3.40.350.10">
    <property type="entry name" value="Creatinase/prolidase N-terminal domain"/>
    <property type="match status" value="2"/>
</dbReference>
<evidence type="ECO:0000259" key="4">
    <source>
        <dbReference type="Pfam" id="PF00557"/>
    </source>
</evidence>
<proteinExistence type="inferred from homology"/>
<evidence type="ECO:0000259" key="6">
    <source>
        <dbReference type="Pfam" id="PF16188"/>
    </source>
</evidence>
<evidence type="ECO:0000313" key="7">
    <source>
        <dbReference type="Proteomes" id="UP001652625"/>
    </source>
</evidence>
<dbReference type="CDD" id="cd01085">
    <property type="entry name" value="APP"/>
    <property type="match status" value="1"/>
</dbReference>
<gene>
    <name evidence="8" type="primary">LOC100202963</name>
</gene>
<dbReference type="PANTHER" id="PTHR43763">
    <property type="entry name" value="XAA-PRO AMINOPEPTIDASE 1"/>
    <property type="match status" value="1"/>
</dbReference>
<comment type="similarity">
    <text evidence="1">Belongs to the peptidase M24B family.</text>
</comment>
<dbReference type="InterPro" id="IPR029149">
    <property type="entry name" value="Creatin/AminoP/Spt16_N"/>
</dbReference>
<name>A0ABM4D9E5_HYDVU</name>
<dbReference type="Pfam" id="PF16189">
    <property type="entry name" value="Creatinase_N_2"/>
    <property type="match status" value="1"/>
</dbReference>
<protein>
    <submittedName>
        <fullName evidence="8">Uncharacterized protein LOC100202963 isoform X4</fullName>
    </submittedName>
</protein>
<reference evidence="8" key="1">
    <citation type="submission" date="2025-08" db="UniProtKB">
        <authorList>
            <consortium name="RefSeq"/>
        </authorList>
    </citation>
    <scope>IDENTIFICATION</scope>
</reference>
<feature type="domain" description="Peptidase M24 C-terminal" evidence="6">
    <location>
        <begin position="612"/>
        <end position="675"/>
    </location>
</feature>
<dbReference type="SUPFAM" id="SSF53092">
    <property type="entry name" value="Creatinase/prolidase N-terminal domain"/>
    <property type="match status" value="2"/>
</dbReference>
<feature type="domain" description="Creatinase N-terminal" evidence="5">
    <location>
        <begin position="84"/>
        <end position="210"/>
    </location>
</feature>
<evidence type="ECO:0000256" key="1">
    <source>
        <dbReference type="ARBA" id="ARBA00008766"/>
    </source>
</evidence>
<dbReference type="Pfam" id="PF00557">
    <property type="entry name" value="Peptidase_M24"/>
    <property type="match status" value="1"/>
</dbReference>
<evidence type="ECO:0000256" key="3">
    <source>
        <dbReference type="ARBA" id="ARBA00022801"/>
    </source>
</evidence>
<dbReference type="Proteomes" id="UP001652625">
    <property type="component" value="Chromosome 13"/>
</dbReference>
<organism evidence="7 8">
    <name type="scientific">Hydra vulgaris</name>
    <name type="common">Hydra</name>
    <name type="synonym">Hydra attenuata</name>
    <dbReference type="NCBI Taxonomy" id="6087"/>
    <lineage>
        <taxon>Eukaryota</taxon>
        <taxon>Metazoa</taxon>
        <taxon>Cnidaria</taxon>
        <taxon>Hydrozoa</taxon>
        <taxon>Hydroidolina</taxon>
        <taxon>Anthoathecata</taxon>
        <taxon>Aplanulata</taxon>
        <taxon>Hydridae</taxon>
        <taxon>Hydra</taxon>
    </lineage>
</organism>
<dbReference type="InterPro" id="IPR033740">
    <property type="entry name" value="Pept_M24B"/>
</dbReference>
<dbReference type="InterPro" id="IPR036005">
    <property type="entry name" value="Creatinase/aminopeptidase-like"/>
</dbReference>
<evidence type="ECO:0000256" key="2">
    <source>
        <dbReference type="ARBA" id="ARBA00022723"/>
    </source>
</evidence>
<keyword evidence="2" id="KW-0479">Metal-binding</keyword>
<feature type="domain" description="Peptidase M24" evidence="4">
    <location>
        <begin position="385"/>
        <end position="604"/>
    </location>
</feature>
<dbReference type="Gene3D" id="3.90.230.10">
    <property type="entry name" value="Creatinase/methionine aminopeptidase superfamily"/>
    <property type="match status" value="1"/>
</dbReference>
<accession>A0ABM4D9E5</accession>
<dbReference type="GeneID" id="100202963"/>
<evidence type="ECO:0000313" key="8">
    <source>
        <dbReference type="RefSeq" id="XP_065670957.1"/>
    </source>
</evidence>
<dbReference type="SUPFAM" id="SSF55920">
    <property type="entry name" value="Creatinase/aminopeptidase"/>
    <property type="match status" value="1"/>
</dbReference>
<dbReference type="InterPro" id="IPR050422">
    <property type="entry name" value="X-Pro_aminopeptidase_P"/>
</dbReference>
<keyword evidence="3" id="KW-0378">Hydrolase</keyword>
<dbReference type="InterPro" id="IPR032416">
    <property type="entry name" value="Peptidase_M24_C"/>
</dbReference>
<dbReference type="Pfam" id="PF16188">
    <property type="entry name" value="Peptidase_M24_C"/>
    <property type="match status" value="1"/>
</dbReference>
<dbReference type="RefSeq" id="XP_065670957.1">
    <property type="nucleotide sequence ID" value="XM_065814885.1"/>
</dbReference>
<evidence type="ECO:0000259" key="5">
    <source>
        <dbReference type="Pfam" id="PF01321"/>
    </source>
</evidence>